<comment type="caution">
    <text evidence="2">The sequence shown here is derived from an EMBL/GenBank/DDBJ whole genome shotgun (WGS) entry which is preliminary data.</text>
</comment>
<feature type="domain" description="DUF559" evidence="1">
    <location>
        <begin position="138"/>
        <end position="226"/>
    </location>
</feature>
<name>A0ABU0Z2M4_9MICO</name>
<reference evidence="2 3" key="1">
    <citation type="submission" date="2023-08" db="EMBL/GenBank/DDBJ databases">
        <title>Microbacterium psychrotolerans sp. nov., a psychrotolerant bacterium isolated from soil in Heilongjiang Province, China.</title>
        <authorList>
            <person name="An P."/>
            <person name="Zhao D."/>
            <person name="Xiang H."/>
        </authorList>
    </citation>
    <scope>NUCLEOTIDE SEQUENCE [LARGE SCALE GENOMIC DNA]</scope>
    <source>
        <strain evidence="2 3">QXD-8</strain>
    </source>
</reference>
<organism evidence="2 3">
    <name type="scientific">Microbacterium psychrotolerans</name>
    <dbReference type="NCBI Taxonomy" id="3068321"/>
    <lineage>
        <taxon>Bacteria</taxon>
        <taxon>Bacillati</taxon>
        <taxon>Actinomycetota</taxon>
        <taxon>Actinomycetes</taxon>
        <taxon>Micrococcales</taxon>
        <taxon>Microbacteriaceae</taxon>
        <taxon>Microbacterium</taxon>
    </lineage>
</organism>
<proteinExistence type="predicted"/>
<dbReference type="InterPro" id="IPR007569">
    <property type="entry name" value="DUF559"/>
</dbReference>
<evidence type="ECO:0000313" key="2">
    <source>
        <dbReference type="EMBL" id="MDQ7878081.1"/>
    </source>
</evidence>
<accession>A0ABU0Z2M4</accession>
<dbReference type="Pfam" id="PF04480">
    <property type="entry name" value="DUF559"/>
    <property type="match status" value="1"/>
</dbReference>
<dbReference type="RefSeq" id="WP_308867603.1">
    <property type="nucleotide sequence ID" value="NZ_JAVFWO010000002.1"/>
</dbReference>
<dbReference type="Gene3D" id="3.40.960.10">
    <property type="entry name" value="VSR Endonuclease"/>
    <property type="match status" value="1"/>
</dbReference>
<protein>
    <submittedName>
        <fullName evidence="2">DUF559 domain-containing protein</fullName>
    </submittedName>
</protein>
<evidence type="ECO:0000259" key="1">
    <source>
        <dbReference type="Pfam" id="PF04480"/>
    </source>
</evidence>
<dbReference type="PROSITE" id="PS51257">
    <property type="entry name" value="PROKAR_LIPOPROTEIN"/>
    <property type="match status" value="1"/>
</dbReference>
<sequence>MYERVGACEDLKIAAAHGGSIACVSAAEHLGLWVAEHGAELHVGLRPHGRVYEHQDCSCVVHWNDEETKGSAFGVPSVRVVLRQILRCQGLESFFVSLESALRQRKLTSADLAWLRNNTNRQARDAIAFAHRDADSGLESLFRWRLRRHRLDVRTQQEIVSVGRVDFVIGERLIVEVDGAPNHDGASHRHKDLVRDANAAAWGLVSLRFDYAMVVHDWETVELAILGLVDRGLHLA</sequence>
<evidence type="ECO:0000313" key="3">
    <source>
        <dbReference type="Proteomes" id="UP001235133"/>
    </source>
</evidence>
<gene>
    <name evidence="2" type="ORF">Q9R08_08865</name>
</gene>
<keyword evidence="3" id="KW-1185">Reference proteome</keyword>
<dbReference type="Proteomes" id="UP001235133">
    <property type="component" value="Unassembled WGS sequence"/>
</dbReference>
<dbReference type="EMBL" id="JAVFWO010000002">
    <property type="protein sequence ID" value="MDQ7878081.1"/>
    <property type="molecule type" value="Genomic_DNA"/>
</dbReference>